<dbReference type="AlphaFoldDB" id="A0A5B7IIR6"/>
<name>A0A5B7IIR6_PORTR</name>
<accession>A0A5B7IIR6</accession>
<gene>
    <name evidence="2" type="ORF">E2C01_076821</name>
</gene>
<dbReference type="Proteomes" id="UP000324222">
    <property type="component" value="Unassembled WGS sequence"/>
</dbReference>
<dbReference type="EMBL" id="VSRR010059043">
    <property type="protein sequence ID" value="MPC82175.1"/>
    <property type="molecule type" value="Genomic_DNA"/>
</dbReference>
<proteinExistence type="predicted"/>
<feature type="region of interest" description="Disordered" evidence="1">
    <location>
        <begin position="31"/>
        <end position="58"/>
    </location>
</feature>
<sequence>MLHDIIQEDTIRQSSVGEAAAAITLKGAHLETEEGVSHESRLTPPPPAPITTTAATTTTHSPSLVSPLLALSSSSLTLLQCLLIICLCSTFSPLPPIH</sequence>
<feature type="compositionally biased region" description="Basic and acidic residues" evidence="1">
    <location>
        <begin position="31"/>
        <end position="41"/>
    </location>
</feature>
<comment type="caution">
    <text evidence="2">The sequence shown here is derived from an EMBL/GenBank/DDBJ whole genome shotgun (WGS) entry which is preliminary data.</text>
</comment>
<evidence type="ECO:0000256" key="1">
    <source>
        <dbReference type="SAM" id="MobiDB-lite"/>
    </source>
</evidence>
<organism evidence="2 3">
    <name type="scientific">Portunus trituberculatus</name>
    <name type="common">Swimming crab</name>
    <name type="synonym">Neptunus trituberculatus</name>
    <dbReference type="NCBI Taxonomy" id="210409"/>
    <lineage>
        <taxon>Eukaryota</taxon>
        <taxon>Metazoa</taxon>
        <taxon>Ecdysozoa</taxon>
        <taxon>Arthropoda</taxon>
        <taxon>Crustacea</taxon>
        <taxon>Multicrustacea</taxon>
        <taxon>Malacostraca</taxon>
        <taxon>Eumalacostraca</taxon>
        <taxon>Eucarida</taxon>
        <taxon>Decapoda</taxon>
        <taxon>Pleocyemata</taxon>
        <taxon>Brachyura</taxon>
        <taxon>Eubrachyura</taxon>
        <taxon>Portunoidea</taxon>
        <taxon>Portunidae</taxon>
        <taxon>Portuninae</taxon>
        <taxon>Portunus</taxon>
    </lineage>
</organism>
<protein>
    <submittedName>
        <fullName evidence="2">Uncharacterized protein</fullName>
    </submittedName>
</protein>
<evidence type="ECO:0000313" key="3">
    <source>
        <dbReference type="Proteomes" id="UP000324222"/>
    </source>
</evidence>
<keyword evidence="3" id="KW-1185">Reference proteome</keyword>
<reference evidence="2 3" key="1">
    <citation type="submission" date="2019-05" db="EMBL/GenBank/DDBJ databases">
        <title>Another draft genome of Portunus trituberculatus and its Hox gene families provides insights of decapod evolution.</title>
        <authorList>
            <person name="Jeong J.-H."/>
            <person name="Song I."/>
            <person name="Kim S."/>
            <person name="Choi T."/>
            <person name="Kim D."/>
            <person name="Ryu S."/>
            <person name="Kim W."/>
        </authorList>
    </citation>
    <scope>NUCLEOTIDE SEQUENCE [LARGE SCALE GENOMIC DNA]</scope>
    <source>
        <tissue evidence="2">Muscle</tissue>
    </source>
</reference>
<evidence type="ECO:0000313" key="2">
    <source>
        <dbReference type="EMBL" id="MPC82175.1"/>
    </source>
</evidence>